<sequence>MPLMRGIFHVWSMVGIGKQFYTSAWREANIIMNGTVGVVAGECMRMKVNF</sequence>
<evidence type="ECO:0000313" key="1">
    <source>
        <dbReference type="EMBL" id="GAM74152.1"/>
    </source>
</evidence>
<accession>A0A0B8QB20</accession>
<reference evidence="1 2" key="2">
    <citation type="submission" date="2015-01" db="EMBL/GenBank/DDBJ databases">
        <authorList>
            <consortium name="NBRP consortium"/>
            <person name="Sawabe T."/>
            <person name="Meirelles P."/>
            <person name="Feng G."/>
            <person name="Sayaka M."/>
            <person name="Hattori M."/>
            <person name="Ohkuma M."/>
        </authorList>
    </citation>
    <scope>NUCLEOTIDE SEQUENCE [LARGE SCALE GENOMIC DNA]</scope>
    <source>
        <strain evidence="2">JCM 19241</strain>
    </source>
</reference>
<comment type="caution">
    <text evidence="1">The sequence shown here is derived from an EMBL/GenBank/DDBJ whole genome shotgun (WGS) entry which is preliminary data.</text>
</comment>
<reference evidence="1 2" key="1">
    <citation type="submission" date="2015-01" db="EMBL/GenBank/DDBJ databases">
        <title>Vibrio sp. C94 JCM 19241 whole genome shotgun sequence.</title>
        <authorList>
            <person name="Sawabe T."/>
            <person name="Meirelles P."/>
            <person name="Feng G."/>
            <person name="Sayaka M."/>
            <person name="Hattori M."/>
            <person name="Ohkuma M."/>
        </authorList>
    </citation>
    <scope>NUCLEOTIDE SEQUENCE [LARGE SCALE GENOMIC DNA]</scope>
    <source>
        <strain evidence="2">JCM 19241</strain>
    </source>
</reference>
<gene>
    <name evidence="1" type="ORF">JCM19241_5348</name>
</gene>
<protein>
    <submittedName>
        <fullName evidence="1">Uncharacterized protein</fullName>
    </submittedName>
</protein>
<evidence type="ECO:0000313" key="2">
    <source>
        <dbReference type="Proteomes" id="UP000031666"/>
    </source>
</evidence>
<dbReference type="STRING" id="1481914.JCM19241_5348"/>
<name>A0A0B8QB20_9VIBR</name>
<dbReference type="EMBL" id="BBSC01000002">
    <property type="protein sequence ID" value="GAM74152.1"/>
    <property type="molecule type" value="Genomic_DNA"/>
</dbReference>
<dbReference type="AlphaFoldDB" id="A0A0B8QB20"/>
<proteinExistence type="predicted"/>
<organism evidence="1 2">
    <name type="scientific">Vibrio ishigakensis</name>
    <dbReference type="NCBI Taxonomy" id="1481914"/>
    <lineage>
        <taxon>Bacteria</taxon>
        <taxon>Pseudomonadati</taxon>
        <taxon>Pseudomonadota</taxon>
        <taxon>Gammaproteobacteria</taxon>
        <taxon>Vibrionales</taxon>
        <taxon>Vibrionaceae</taxon>
        <taxon>Vibrio</taxon>
    </lineage>
</organism>
<dbReference type="Proteomes" id="UP000031666">
    <property type="component" value="Unassembled WGS sequence"/>
</dbReference>